<feature type="transmembrane region" description="Helical" evidence="9">
    <location>
        <begin position="160"/>
        <end position="178"/>
    </location>
</feature>
<feature type="region of interest" description="Disordered" evidence="8">
    <location>
        <begin position="1"/>
        <end position="49"/>
    </location>
</feature>
<dbReference type="Pfam" id="PF07690">
    <property type="entry name" value="MFS_1"/>
    <property type="match status" value="1"/>
</dbReference>
<evidence type="ECO:0000256" key="1">
    <source>
        <dbReference type="ARBA" id="ARBA00004141"/>
    </source>
</evidence>
<dbReference type="Proteomes" id="UP001182556">
    <property type="component" value="Unassembled WGS sequence"/>
</dbReference>
<feature type="transmembrane region" description="Helical" evidence="9">
    <location>
        <begin position="371"/>
        <end position="388"/>
    </location>
</feature>
<feature type="transmembrane region" description="Helical" evidence="9">
    <location>
        <begin position="184"/>
        <end position="202"/>
    </location>
</feature>
<evidence type="ECO:0000313" key="11">
    <source>
        <dbReference type="EMBL" id="KAK1927985.1"/>
    </source>
</evidence>
<evidence type="ECO:0000256" key="4">
    <source>
        <dbReference type="ARBA" id="ARBA00022692"/>
    </source>
</evidence>
<feature type="transmembrane region" description="Helical" evidence="9">
    <location>
        <begin position="246"/>
        <end position="269"/>
    </location>
</feature>
<feature type="transmembrane region" description="Helical" evidence="9">
    <location>
        <begin position="302"/>
        <end position="321"/>
    </location>
</feature>
<evidence type="ECO:0000256" key="8">
    <source>
        <dbReference type="SAM" id="MobiDB-lite"/>
    </source>
</evidence>
<evidence type="ECO:0000256" key="3">
    <source>
        <dbReference type="ARBA" id="ARBA00022448"/>
    </source>
</evidence>
<keyword evidence="5 9" id="KW-1133">Transmembrane helix</keyword>
<keyword evidence="3" id="KW-0813">Transport</keyword>
<name>A0AAD9FXR6_PAPLA</name>
<comment type="similarity">
    <text evidence="2">Belongs to the major facilitator superfamily.</text>
</comment>
<dbReference type="InterPro" id="IPR011701">
    <property type="entry name" value="MFS"/>
</dbReference>
<feature type="domain" description="Major facilitator superfamily (MFS) profile" evidence="10">
    <location>
        <begin position="92"/>
        <end position="593"/>
    </location>
</feature>
<dbReference type="GO" id="GO:0022857">
    <property type="term" value="F:transmembrane transporter activity"/>
    <property type="evidence" value="ECO:0007669"/>
    <property type="project" value="InterPro"/>
</dbReference>
<sequence length="703" mass="77586">MSSNPDEDDPGPSRQQPIKSHLSVEIDERSASSDDEDDERRRSRVRRYSRNRDLPEEDRVYYTDSDEEDMVTGAAKVEAAQAVWGQTSRWFLFLGISLSAYIYSLDSDRSCSSLRTADCRTSTVLKHSLSGTLTTAQAIIIAVGKPLMAKLADVIGRAETFILVTILYIIGYVIIASAHHIDQIALGEIIYAFGYTGLQILQQIVIADMTTLRYRGLVTGLISAPFIINQFVAAEILERVLPNWRWGYLMFAILVPISLTPLVLALLWGQYQAKRRSARAYKSKAQRTWKEKAHGVCTEMDLLGLCLIASCLGLILLPLGLAPTVKGGWSNPSMPAMVVVGLAMLPFFLYYEYRFPRAPVLPMRWLRKGPILGSCLIGFFDFASFYLQGTYLYSYVYVTRSSWNYRTISYFTATQMMTMTIFGIIGGLIMAATKRFKYMLFTGLMIRLFGVILMIDARSALGTTFQLVFCQVLQGIGGGFASIAVQVSAQAAVPHADVATVTAMVLLVTEVGNSVGSALASGVWATYMPMELKKHVPTNNQTLLDDLFGSIMDITLYPVDDPIRVGAVTAYQAVMYRLVFGAIILALFPPIACLVYTHDIRLTRAQNAVDNRDLAGRATGEIADPEEQVSSLRLHVGASPARSMAHLRSDSDGPSGTQGENGVAHKPRRASGWTLRDMEEYIEEADEEGLLLGAPRALLQGTR</sequence>
<dbReference type="PROSITE" id="PS50850">
    <property type="entry name" value="MFS"/>
    <property type="match status" value="1"/>
</dbReference>
<feature type="transmembrane region" description="Helical" evidence="9">
    <location>
        <begin position="408"/>
        <end position="431"/>
    </location>
</feature>
<dbReference type="Gene3D" id="1.20.1250.20">
    <property type="entry name" value="MFS general substrate transporter like domains"/>
    <property type="match status" value="2"/>
</dbReference>
<dbReference type="FunFam" id="1.20.1250.20:FF:000197">
    <property type="entry name" value="Siderophore iron transporter 1"/>
    <property type="match status" value="1"/>
</dbReference>
<evidence type="ECO:0000313" key="12">
    <source>
        <dbReference type="Proteomes" id="UP001182556"/>
    </source>
</evidence>
<proteinExistence type="inferred from homology"/>
<dbReference type="GO" id="GO:0005886">
    <property type="term" value="C:plasma membrane"/>
    <property type="evidence" value="ECO:0007669"/>
    <property type="project" value="TreeGrafter"/>
</dbReference>
<comment type="caution">
    <text evidence="11">The sequence shown here is derived from an EMBL/GenBank/DDBJ whole genome shotgun (WGS) entry which is preliminary data.</text>
</comment>
<dbReference type="AlphaFoldDB" id="A0AAD9FXR6"/>
<feature type="transmembrane region" description="Helical" evidence="9">
    <location>
        <begin position="438"/>
        <end position="455"/>
    </location>
</feature>
<keyword evidence="12" id="KW-1185">Reference proteome</keyword>
<feature type="compositionally biased region" description="Basic and acidic residues" evidence="8">
    <location>
        <begin position="22"/>
        <end position="32"/>
    </location>
</feature>
<evidence type="ECO:0000256" key="9">
    <source>
        <dbReference type="SAM" id="Phobius"/>
    </source>
</evidence>
<evidence type="ECO:0000256" key="6">
    <source>
        <dbReference type="ARBA" id="ARBA00023065"/>
    </source>
</evidence>
<accession>A0AAD9FXR6</accession>
<keyword evidence="6" id="KW-0406">Ion transport</keyword>
<feature type="transmembrane region" description="Helical" evidence="9">
    <location>
        <begin position="574"/>
        <end position="596"/>
    </location>
</feature>
<keyword evidence="4 9" id="KW-0812">Transmembrane</keyword>
<dbReference type="EMBL" id="JAODAN010000001">
    <property type="protein sequence ID" value="KAK1927985.1"/>
    <property type="molecule type" value="Genomic_DNA"/>
</dbReference>
<feature type="region of interest" description="Disordered" evidence="8">
    <location>
        <begin position="643"/>
        <end position="670"/>
    </location>
</feature>
<feature type="compositionally biased region" description="Acidic residues" evidence="8">
    <location>
        <begin position="1"/>
        <end position="10"/>
    </location>
</feature>
<dbReference type="GO" id="GO:0006811">
    <property type="term" value="P:monoatomic ion transport"/>
    <property type="evidence" value="ECO:0007669"/>
    <property type="project" value="UniProtKB-KW"/>
</dbReference>
<gene>
    <name evidence="11" type="ORF">DB88DRAFT_479999</name>
</gene>
<feature type="transmembrane region" description="Helical" evidence="9">
    <location>
        <begin position="333"/>
        <end position="351"/>
    </location>
</feature>
<keyword evidence="7 9" id="KW-0472">Membrane</keyword>
<evidence type="ECO:0000259" key="10">
    <source>
        <dbReference type="PROSITE" id="PS50850"/>
    </source>
</evidence>
<evidence type="ECO:0000256" key="7">
    <source>
        <dbReference type="ARBA" id="ARBA00023136"/>
    </source>
</evidence>
<dbReference type="PANTHER" id="PTHR23501">
    <property type="entry name" value="MAJOR FACILITATOR SUPERFAMILY"/>
    <property type="match status" value="1"/>
</dbReference>
<organism evidence="11 12">
    <name type="scientific">Papiliotrema laurentii</name>
    <name type="common">Cryptococcus laurentii</name>
    <dbReference type="NCBI Taxonomy" id="5418"/>
    <lineage>
        <taxon>Eukaryota</taxon>
        <taxon>Fungi</taxon>
        <taxon>Dikarya</taxon>
        <taxon>Basidiomycota</taxon>
        <taxon>Agaricomycotina</taxon>
        <taxon>Tremellomycetes</taxon>
        <taxon>Tremellales</taxon>
        <taxon>Rhynchogastremaceae</taxon>
        <taxon>Papiliotrema</taxon>
    </lineage>
</organism>
<reference evidence="11" key="1">
    <citation type="submission" date="2023-02" db="EMBL/GenBank/DDBJ databases">
        <title>Identification and recombinant expression of a fungal hydrolase from Papiliotrema laurentii that hydrolyzes apple cutin and clears colloidal polyester polyurethane.</title>
        <authorList>
            <consortium name="DOE Joint Genome Institute"/>
            <person name="Roman V.A."/>
            <person name="Bojanowski C."/>
            <person name="Crable B.R."/>
            <person name="Wagner D.N."/>
            <person name="Hung C.S."/>
            <person name="Nadeau L.J."/>
            <person name="Schratz L."/>
            <person name="Haridas S."/>
            <person name="Pangilinan J."/>
            <person name="Lipzen A."/>
            <person name="Na H."/>
            <person name="Yan M."/>
            <person name="Ng V."/>
            <person name="Grigoriev I.V."/>
            <person name="Spatafora J.W."/>
            <person name="Barlow D."/>
            <person name="Biffinger J."/>
            <person name="Kelley-Loughnane N."/>
            <person name="Varaljay V.A."/>
            <person name="Crookes-Goodson W.J."/>
        </authorList>
    </citation>
    <scope>NUCLEOTIDE SEQUENCE</scope>
    <source>
        <strain evidence="11">5307AH</strain>
    </source>
</reference>
<evidence type="ECO:0000256" key="5">
    <source>
        <dbReference type="ARBA" id="ARBA00022989"/>
    </source>
</evidence>
<comment type="subcellular location">
    <subcellularLocation>
        <location evidence="1">Membrane</location>
        <topology evidence="1">Multi-pass membrane protein</topology>
    </subcellularLocation>
</comment>
<dbReference type="SUPFAM" id="SSF103473">
    <property type="entry name" value="MFS general substrate transporter"/>
    <property type="match status" value="1"/>
</dbReference>
<evidence type="ECO:0000256" key="2">
    <source>
        <dbReference type="ARBA" id="ARBA00008335"/>
    </source>
</evidence>
<dbReference type="PANTHER" id="PTHR23501:SF87">
    <property type="entry name" value="SIDEROPHORE IRON TRANSPORTER 2"/>
    <property type="match status" value="1"/>
</dbReference>
<dbReference type="InterPro" id="IPR020846">
    <property type="entry name" value="MFS_dom"/>
</dbReference>
<protein>
    <submittedName>
        <fullName evidence="11">Major facilitator superfamily domain-containing protein</fullName>
    </submittedName>
</protein>
<dbReference type="InterPro" id="IPR036259">
    <property type="entry name" value="MFS_trans_sf"/>
</dbReference>